<evidence type="ECO:0000259" key="3">
    <source>
        <dbReference type="Pfam" id="PF03572"/>
    </source>
</evidence>
<dbReference type="Gene3D" id="3.90.226.10">
    <property type="entry name" value="2-enoyl-CoA Hydratase, Chain A, domain 1"/>
    <property type="match status" value="1"/>
</dbReference>
<accession>B2WLU3</accession>
<gene>
    <name evidence="5" type="ORF">PTRG_10953</name>
</gene>
<evidence type="ECO:0000256" key="1">
    <source>
        <dbReference type="SAM" id="MobiDB-lite"/>
    </source>
</evidence>
<dbReference type="Proteomes" id="UP000001471">
    <property type="component" value="Unassembled WGS sequence"/>
</dbReference>
<feature type="region of interest" description="Disordered" evidence="1">
    <location>
        <begin position="22"/>
        <end position="48"/>
    </location>
</feature>
<dbReference type="AlphaFoldDB" id="B2WLU3"/>
<organism evidence="5 6">
    <name type="scientific">Pyrenophora tritici-repentis (strain Pt-1C-BFP)</name>
    <name type="common">Wheat tan spot fungus</name>
    <name type="synonym">Drechslera tritici-repentis</name>
    <dbReference type="NCBI Taxonomy" id="426418"/>
    <lineage>
        <taxon>Eukaryota</taxon>
        <taxon>Fungi</taxon>
        <taxon>Dikarya</taxon>
        <taxon>Ascomycota</taxon>
        <taxon>Pezizomycotina</taxon>
        <taxon>Dothideomycetes</taxon>
        <taxon>Pleosporomycetidae</taxon>
        <taxon>Pleosporales</taxon>
        <taxon>Pleosporineae</taxon>
        <taxon>Pleosporaceae</taxon>
        <taxon>Pyrenophora</taxon>
    </lineage>
</organism>
<dbReference type="InterPro" id="IPR029045">
    <property type="entry name" value="ClpP/crotonase-like_dom_sf"/>
</dbReference>
<protein>
    <submittedName>
        <fullName evidence="5">Peptidase S41 family protein</fullName>
    </submittedName>
</protein>
<dbReference type="GO" id="GO:0008236">
    <property type="term" value="F:serine-type peptidase activity"/>
    <property type="evidence" value="ECO:0007669"/>
    <property type="project" value="InterPro"/>
</dbReference>
<dbReference type="Pfam" id="PF23658">
    <property type="entry name" value="PDZ_CPAF_rel"/>
    <property type="match status" value="1"/>
</dbReference>
<dbReference type="OrthoDB" id="27214at2759"/>
<dbReference type="InterPro" id="IPR052766">
    <property type="entry name" value="S41A_metabolite_peptidase"/>
</dbReference>
<dbReference type="Pfam" id="PF03572">
    <property type="entry name" value="Peptidase_S41"/>
    <property type="match status" value="1"/>
</dbReference>
<sequence>MKTSVVFSALLGVVTAQTNSAASETPIPSLNLEPTPAPTPTADDTDIKPSTIAAVSGPIKTSEACGNIAAYVVDSTDKYPAVEAELAYACLKSLPFNSEDASTTLDEIKKMVQFQSTLSYLKDPPKGWPNEPVDIMAGLEDIRVKVESPTYTNEYDFEADIAALLVKAHDGHLAWNGMVYAAAFLWRRSSDFALISASKDGSEIPRIWAMQDFNGTTSYEPSPVTKVDGRDVVEFLNEEAKLSAYHDPDTRFNAMFFMQPAENFGYFTSPRFYPGANTNVTYENGTTNTYRNGAIVLRPDIWSSINSPETFYETYVLANSSTTSSLGVKRRDVNAPPLNLENPRDYELHGALGHDYGAVPVLYPDPVVAHSADKVPLAGYFIDTSVGKIGVLVIQTFLTEDVSAAREFQRVIQEYISQAQARGVEKHIIDVRTNGGGKILSGYDAYRQFFPSQVPQTQSRYRGHRASEIFGENISSFETLSLTNGILFTSVFSNDAYLSASLEPFKDWKAMYPPKRFKNDNFTSLLKFNLSDPLITSDPQLGVGITITGYNERSNFTQDPFRAEDIILLTDGICASTCSIFTELMTQQSNVRTLAVGGRPQLGPMVAVGGTKGTLVLQDLYMHALSTYITLAFADSVGQALTWRDVLPFPAPIASLEASVNFQDNIRKGMEGAGVPTQFLNDTASARIWYQPGDFFNVTKLWERVAGVAWGKDGGLDEGAVVRGSMTGREQQTGRGEANPGSESDGGGKEDEEDAAVGLRAGTKEGRKWIAYYFYWAILFP</sequence>
<reference evidence="6" key="1">
    <citation type="journal article" date="2013" name="G3 (Bethesda)">
        <title>Comparative genomics of a plant-pathogenic fungus, Pyrenophora tritici-repentis, reveals transduplication and the impact of repeat elements on pathogenicity and population divergence.</title>
        <authorList>
            <person name="Manning V.A."/>
            <person name="Pandelova I."/>
            <person name="Dhillon B."/>
            <person name="Wilhelm L.J."/>
            <person name="Goodwin S.B."/>
            <person name="Berlin A.M."/>
            <person name="Figueroa M."/>
            <person name="Freitag M."/>
            <person name="Hane J.K."/>
            <person name="Henrissat B."/>
            <person name="Holman W.H."/>
            <person name="Kodira C.D."/>
            <person name="Martin J."/>
            <person name="Oliver R.P."/>
            <person name="Robbertse B."/>
            <person name="Schackwitz W."/>
            <person name="Schwartz D.C."/>
            <person name="Spatafora J.W."/>
            <person name="Turgeon B.G."/>
            <person name="Yandava C."/>
            <person name="Young S."/>
            <person name="Zhou S."/>
            <person name="Zeng Q."/>
            <person name="Grigoriev I.V."/>
            <person name="Ma L.-J."/>
            <person name="Ciuffetti L.M."/>
        </authorList>
    </citation>
    <scope>NUCLEOTIDE SEQUENCE [LARGE SCALE GENOMIC DNA]</scope>
    <source>
        <strain evidence="6">Pt-1C-BFP</strain>
    </source>
</reference>
<dbReference type="InParanoid" id="B2WLU3"/>
<evidence type="ECO:0000313" key="6">
    <source>
        <dbReference type="Proteomes" id="UP000001471"/>
    </source>
</evidence>
<dbReference type="PANTHER" id="PTHR37049">
    <property type="entry name" value="PEPTIDASE S41 FAMILY PROTEIN"/>
    <property type="match status" value="1"/>
</dbReference>
<keyword evidence="2" id="KW-0732">Signal</keyword>
<dbReference type="InterPro" id="IPR005151">
    <property type="entry name" value="Tail-specific_protease"/>
</dbReference>
<evidence type="ECO:0000259" key="4">
    <source>
        <dbReference type="Pfam" id="PF23658"/>
    </source>
</evidence>
<dbReference type="GO" id="GO:0006508">
    <property type="term" value="P:proteolysis"/>
    <property type="evidence" value="ECO:0007669"/>
    <property type="project" value="InterPro"/>
</dbReference>
<dbReference type="eggNOG" id="ENOG502S18W">
    <property type="taxonomic scope" value="Eukaryota"/>
</dbReference>
<feature type="domain" description="CPAF-like PDZ" evidence="4">
    <location>
        <begin position="189"/>
        <end position="298"/>
    </location>
</feature>
<dbReference type="STRING" id="426418.B2WLU3"/>
<evidence type="ECO:0000256" key="2">
    <source>
        <dbReference type="SAM" id="SignalP"/>
    </source>
</evidence>
<dbReference type="InterPro" id="IPR056186">
    <property type="entry name" value="PDZ_CPAF-rel"/>
</dbReference>
<evidence type="ECO:0000313" key="5">
    <source>
        <dbReference type="EMBL" id="EDU44003.1"/>
    </source>
</evidence>
<dbReference type="SUPFAM" id="SSF52096">
    <property type="entry name" value="ClpP/crotonase"/>
    <property type="match status" value="1"/>
</dbReference>
<feature type="signal peptide" evidence="2">
    <location>
        <begin position="1"/>
        <end position="16"/>
    </location>
</feature>
<proteinExistence type="predicted"/>
<dbReference type="HOGENOM" id="CLU_014251_1_1_1"/>
<feature type="chain" id="PRO_5002782941" evidence="2">
    <location>
        <begin position="17"/>
        <end position="781"/>
    </location>
</feature>
<dbReference type="PANTHER" id="PTHR37049:SF4">
    <property type="entry name" value="RHODANESE DOMAIN-CONTAINING PROTEIN"/>
    <property type="match status" value="1"/>
</dbReference>
<dbReference type="EMBL" id="DS231629">
    <property type="protein sequence ID" value="EDU44003.1"/>
    <property type="molecule type" value="Genomic_DNA"/>
</dbReference>
<dbReference type="OMA" id="KAHDGHL"/>
<feature type="region of interest" description="Disordered" evidence="1">
    <location>
        <begin position="727"/>
        <end position="754"/>
    </location>
</feature>
<feature type="domain" description="Tail specific protease" evidence="3">
    <location>
        <begin position="388"/>
        <end position="599"/>
    </location>
</feature>
<name>B2WLU3_PYRTR</name>